<evidence type="ECO:0000313" key="2">
    <source>
        <dbReference type="Proteomes" id="UP000542353"/>
    </source>
</evidence>
<evidence type="ECO:0008006" key="3">
    <source>
        <dbReference type="Google" id="ProtNLM"/>
    </source>
</evidence>
<dbReference type="InterPro" id="IPR031796">
    <property type="entry name" value="DUF5076"/>
</dbReference>
<dbReference type="Pfam" id="PF16826">
    <property type="entry name" value="DUF5076"/>
    <property type="match status" value="1"/>
</dbReference>
<comment type="caution">
    <text evidence="1">The sequence shown here is derived from an EMBL/GenBank/DDBJ whole genome shotgun (WGS) entry which is preliminary data.</text>
</comment>
<dbReference type="AlphaFoldDB" id="A0A7W8DZ09"/>
<evidence type="ECO:0000313" key="1">
    <source>
        <dbReference type="EMBL" id="MBB5047869.1"/>
    </source>
</evidence>
<keyword evidence="2" id="KW-1185">Reference proteome</keyword>
<organism evidence="1 2">
    <name type="scientific">Rhodopseudomonas rhenobacensis</name>
    <dbReference type="NCBI Taxonomy" id="87461"/>
    <lineage>
        <taxon>Bacteria</taxon>
        <taxon>Pseudomonadati</taxon>
        <taxon>Pseudomonadota</taxon>
        <taxon>Alphaproteobacteria</taxon>
        <taxon>Hyphomicrobiales</taxon>
        <taxon>Nitrobacteraceae</taxon>
        <taxon>Rhodopseudomonas</taxon>
    </lineage>
</organism>
<protein>
    <recommendedName>
        <fullName evidence="3">DUF5076 domain-containing protein</fullName>
    </recommendedName>
</protein>
<name>A0A7W8DZ09_9BRAD</name>
<reference evidence="1 2" key="1">
    <citation type="submission" date="2020-08" db="EMBL/GenBank/DDBJ databases">
        <title>Genomic Encyclopedia of Type Strains, Phase IV (KMG-IV): sequencing the most valuable type-strain genomes for metagenomic binning, comparative biology and taxonomic classification.</title>
        <authorList>
            <person name="Goeker M."/>
        </authorList>
    </citation>
    <scope>NUCLEOTIDE SEQUENCE [LARGE SCALE GENOMIC DNA]</scope>
    <source>
        <strain evidence="1 2">DSM 12706</strain>
    </source>
</reference>
<dbReference type="Proteomes" id="UP000542353">
    <property type="component" value="Unassembled WGS sequence"/>
</dbReference>
<accession>A0A7W8DZ09</accession>
<sequence>MADPKQQPLPPDVVGREDAVEVLRAFVLDGGLSIAFMRAFEDPEMWGLLLVDIARHAARAYGRESDYTEDEALSRIVEMFQAEIARPTDTGQTTPRSQQGH</sequence>
<proteinExistence type="predicted"/>
<gene>
    <name evidence="1" type="ORF">HNR60_002626</name>
</gene>
<dbReference type="RefSeq" id="WP_184258121.1">
    <property type="nucleotide sequence ID" value="NZ_JACHIH010000015.1"/>
</dbReference>
<dbReference type="EMBL" id="JACHIH010000015">
    <property type="protein sequence ID" value="MBB5047869.1"/>
    <property type="molecule type" value="Genomic_DNA"/>
</dbReference>
<dbReference type="Gene3D" id="3.30.2370.10">
    <property type="entry name" value="putative pyruvate dehydrogenase"/>
    <property type="match status" value="1"/>
</dbReference>